<name>A0A538T7G5_UNCEI</name>
<proteinExistence type="predicted"/>
<accession>A0A538T7G5</accession>
<dbReference type="InterPro" id="IPR032710">
    <property type="entry name" value="NTF2-like_dom_sf"/>
</dbReference>
<reference evidence="1 2" key="1">
    <citation type="journal article" date="2019" name="Nat. Microbiol.">
        <title>Mediterranean grassland soil C-N compound turnover is dependent on rainfall and depth, and is mediated by genomically divergent microorganisms.</title>
        <authorList>
            <person name="Diamond S."/>
            <person name="Andeer P.F."/>
            <person name="Li Z."/>
            <person name="Crits-Christoph A."/>
            <person name="Burstein D."/>
            <person name="Anantharaman K."/>
            <person name="Lane K.R."/>
            <person name="Thomas B.C."/>
            <person name="Pan C."/>
            <person name="Northen T.R."/>
            <person name="Banfield J.F."/>
        </authorList>
    </citation>
    <scope>NUCLEOTIDE SEQUENCE [LARGE SCALE GENOMIC DNA]</scope>
    <source>
        <strain evidence="1">WS_2</strain>
    </source>
</reference>
<dbReference type="AlphaFoldDB" id="A0A538T7G5"/>
<dbReference type="Gene3D" id="3.10.450.50">
    <property type="match status" value="1"/>
</dbReference>
<dbReference type="EMBL" id="VBOS01000045">
    <property type="protein sequence ID" value="TMQ59571.1"/>
    <property type="molecule type" value="Genomic_DNA"/>
</dbReference>
<protein>
    <submittedName>
        <fullName evidence="1">Nuclear transport factor 2 family protein</fullName>
    </submittedName>
</protein>
<sequence length="100" mass="10863">MLRISRAPIHRTESRITRALEKGLAMSSQDTTQVAREILTAYSTGNWTALKGLLAPTAIYNELGSQRRIQGADSIVQALQGWKKAMTDSQGKVTNAFASG</sequence>
<evidence type="ECO:0000313" key="1">
    <source>
        <dbReference type="EMBL" id="TMQ59571.1"/>
    </source>
</evidence>
<dbReference type="Proteomes" id="UP000317716">
    <property type="component" value="Unassembled WGS sequence"/>
</dbReference>
<gene>
    <name evidence="1" type="ORF">E6K72_01540</name>
</gene>
<feature type="non-terminal residue" evidence="1">
    <location>
        <position position="100"/>
    </location>
</feature>
<organism evidence="1 2">
    <name type="scientific">Eiseniibacteriota bacterium</name>
    <dbReference type="NCBI Taxonomy" id="2212470"/>
    <lineage>
        <taxon>Bacteria</taxon>
        <taxon>Candidatus Eiseniibacteriota</taxon>
    </lineage>
</organism>
<evidence type="ECO:0000313" key="2">
    <source>
        <dbReference type="Proteomes" id="UP000317716"/>
    </source>
</evidence>
<dbReference type="SUPFAM" id="SSF54427">
    <property type="entry name" value="NTF2-like"/>
    <property type="match status" value="1"/>
</dbReference>
<comment type="caution">
    <text evidence="1">The sequence shown here is derived from an EMBL/GenBank/DDBJ whole genome shotgun (WGS) entry which is preliminary data.</text>
</comment>